<dbReference type="CDD" id="cd22857">
    <property type="entry name" value="WDR74"/>
    <property type="match status" value="1"/>
</dbReference>
<dbReference type="GO" id="GO:0030687">
    <property type="term" value="C:preribosome, large subunit precursor"/>
    <property type="evidence" value="ECO:0007669"/>
    <property type="project" value="TreeGrafter"/>
</dbReference>
<dbReference type="Pfam" id="PF00400">
    <property type="entry name" value="WD40"/>
    <property type="match status" value="1"/>
</dbReference>
<reference evidence="2 3" key="2">
    <citation type="submission" date="2018-11" db="EMBL/GenBank/DDBJ databases">
        <authorList>
            <consortium name="Pathogen Informatics"/>
        </authorList>
    </citation>
    <scope>NUCLEOTIDE SEQUENCE [LARGE SCALE GENOMIC DNA]</scope>
</reference>
<dbReference type="PANTHER" id="PTHR16038">
    <property type="entry name" value="NOP SEVEN ASSOCIATED PROTEIN 1"/>
    <property type="match status" value="1"/>
</dbReference>
<reference evidence="4" key="1">
    <citation type="submission" date="2016-06" db="UniProtKB">
        <authorList>
            <consortium name="WormBaseParasite"/>
        </authorList>
    </citation>
    <scope>IDENTIFICATION</scope>
</reference>
<dbReference type="AlphaFoldDB" id="A0A183IU40"/>
<evidence type="ECO:0000313" key="2">
    <source>
        <dbReference type="EMBL" id="VDP12021.1"/>
    </source>
</evidence>
<dbReference type="SUPFAM" id="SSF50978">
    <property type="entry name" value="WD40 repeat-like"/>
    <property type="match status" value="1"/>
</dbReference>
<dbReference type="Proteomes" id="UP000270296">
    <property type="component" value="Unassembled WGS sequence"/>
</dbReference>
<protein>
    <submittedName>
        <fullName evidence="4">WD repeat-containing protein 74</fullName>
    </submittedName>
</protein>
<dbReference type="InterPro" id="IPR036322">
    <property type="entry name" value="WD40_repeat_dom_sf"/>
</dbReference>
<dbReference type="GO" id="GO:0005730">
    <property type="term" value="C:nucleolus"/>
    <property type="evidence" value="ECO:0007669"/>
    <property type="project" value="InterPro"/>
</dbReference>
<keyword evidence="3" id="KW-1185">Reference proteome</keyword>
<proteinExistence type="predicted"/>
<dbReference type="Gene3D" id="2.130.10.10">
    <property type="entry name" value="YVTN repeat-like/Quinoprotein amine dehydrogenase"/>
    <property type="match status" value="2"/>
</dbReference>
<dbReference type="InterPro" id="IPR001680">
    <property type="entry name" value="WD40_rpt"/>
</dbReference>
<evidence type="ECO:0000313" key="3">
    <source>
        <dbReference type="Proteomes" id="UP000270296"/>
    </source>
</evidence>
<dbReference type="PANTHER" id="PTHR16038:SF4">
    <property type="entry name" value="WD REPEAT-CONTAINING PROTEIN 74"/>
    <property type="match status" value="1"/>
</dbReference>
<gene>
    <name evidence="2" type="ORF">SBAD_LOCUS7137</name>
</gene>
<dbReference type="OrthoDB" id="18388at2759"/>
<dbReference type="InterPro" id="IPR037379">
    <property type="entry name" value="WDR74/Nsa1"/>
</dbReference>
<organism evidence="4">
    <name type="scientific">Soboliphyme baturini</name>
    <dbReference type="NCBI Taxonomy" id="241478"/>
    <lineage>
        <taxon>Eukaryota</taxon>
        <taxon>Metazoa</taxon>
        <taxon>Ecdysozoa</taxon>
        <taxon>Nematoda</taxon>
        <taxon>Enoplea</taxon>
        <taxon>Dorylaimia</taxon>
        <taxon>Dioctophymatida</taxon>
        <taxon>Dioctophymatoidea</taxon>
        <taxon>Soboliphymatidae</taxon>
        <taxon>Soboliphyme</taxon>
    </lineage>
</organism>
<sequence length="358" mass="40311">MANAFVGSEIGALKVVNFLNDTFQNANHAERLNTEKKIECMCWRNDDQTSLLCCLANRQVKVYDCAKGTYETLFTCEGGSGEINGVGLLNKDIVTCVTSGELKVFSSDGVEKLCTMVGENINRMRLNPKIPNMVATGGRENDLKVRDLNNPQKPIFIAKNVPHDELNLRIPVWIRDLRFVDDNVVATCTAHYQIRGYDLRSGRRRPFVDIKFGDHPITAIACWKDRHNYFSYLLPFVQLSNDGLCAGELGLFDLKTGRLVCTYKGFAGGIRCVECHETEPCVATCGLDRFVRLHHVQTRKMLNKIYCKSRLTSMLLSRTSILTSPDDLLSVKSEPESDDDSDSSQEGRTNEHRKRMKA</sequence>
<dbReference type="InterPro" id="IPR015943">
    <property type="entry name" value="WD40/YVTN_repeat-like_dom_sf"/>
</dbReference>
<evidence type="ECO:0000313" key="4">
    <source>
        <dbReference type="WBParaSite" id="SBAD_0000740401-mRNA-1"/>
    </source>
</evidence>
<feature type="region of interest" description="Disordered" evidence="1">
    <location>
        <begin position="327"/>
        <end position="358"/>
    </location>
</feature>
<dbReference type="WBParaSite" id="SBAD_0000740401-mRNA-1">
    <property type="protein sequence ID" value="SBAD_0000740401-mRNA-1"/>
    <property type="gene ID" value="SBAD_0000740401"/>
</dbReference>
<dbReference type="GO" id="GO:0042273">
    <property type="term" value="P:ribosomal large subunit biogenesis"/>
    <property type="evidence" value="ECO:0007669"/>
    <property type="project" value="InterPro"/>
</dbReference>
<dbReference type="SMART" id="SM00320">
    <property type="entry name" value="WD40"/>
    <property type="match status" value="5"/>
</dbReference>
<dbReference type="EMBL" id="UZAM01010355">
    <property type="protein sequence ID" value="VDP12021.1"/>
    <property type="molecule type" value="Genomic_DNA"/>
</dbReference>
<accession>A0A183IU40</accession>
<evidence type="ECO:0000256" key="1">
    <source>
        <dbReference type="SAM" id="MobiDB-lite"/>
    </source>
</evidence>
<name>A0A183IU40_9BILA</name>